<dbReference type="RefSeq" id="WP_186736296.1">
    <property type="nucleotide sequence ID" value="NZ_VFIA01000004.1"/>
</dbReference>
<gene>
    <name evidence="1" type="ORF">FH603_964</name>
</gene>
<comment type="caution">
    <text evidence="1">The sequence shown here is derived from an EMBL/GenBank/DDBJ whole genome shotgun (WGS) entry which is preliminary data.</text>
</comment>
<keyword evidence="2" id="KW-1185">Reference proteome</keyword>
<reference evidence="1 2" key="1">
    <citation type="submission" date="2019-06" db="EMBL/GenBank/DDBJ databases">
        <title>Spirosoma utsteinense sp. nov. isolated from Antarctic ice-free soils.</title>
        <authorList>
            <person name="Tahon G."/>
        </authorList>
    </citation>
    <scope>NUCLEOTIDE SEQUENCE [LARGE SCALE GENOMIC DNA]</scope>
    <source>
        <strain evidence="1 2">LMG 31447</strain>
    </source>
</reference>
<evidence type="ECO:0000313" key="2">
    <source>
        <dbReference type="Proteomes" id="UP000700732"/>
    </source>
</evidence>
<organism evidence="1 2">
    <name type="scientific">Spirosoma utsteinense</name>
    <dbReference type="NCBI Taxonomy" id="2585773"/>
    <lineage>
        <taxon>Bacteria</taxon>
        <taxon>Pseudomonadati</taxon>
        <taxon>Bacteroidota</taxon>
        <taxon>Cytophagia</taxon>
        <taxon>Cytophagales</taxon>
        <taxon>Cytophagaceae</taxon>
        <taxon>Spirosoma</taxon>
    </lineage>
</organism>
<proteinExistence type="predicted"/>
<accession>A0ABR6W2P0</accession>
<protein>
    <submittedName>
        <fullName evidence="1">NH3-dependent NAD+ synthetase</fullName>
    </submittedName>
</protein>
<sequence length="90" mass="10292">MESLVFHLDADKADQNLIDSIKAYFGTRRVQITVMPDEPTDDVIDPDKDDEADEPDYALPYDEIARITTALQRNEPIDVMAEMKKFMGDK</sequence>
<name>A0ABR6W2P0_9BACT</name>
<evidence type="ECO:0000313" key="1">
    <source>
        <dbReference type="EMBL" id="MBC3790474.1"/>
    </source>
</evidence>
<dbReference type="Proteomes" id="UP000700732">
    <property type="component" value="Unassembled WGS sequence"/>
</dbReference>
<dbReference type="EMBL" id="VFIA01000004">
    <property type="protein sequence ID" value="MBC3790474.1"/>
    <property type="molecule type" value="Genomic_DNA"/>
</dbReference>